<dbReference type="EMBL" id="UOER01000695">
    <property type="protein sequence ID" value="VAW27233.1"/>
    <property type="molecule type" value="Genomic_DNA"/>
</dbReference>
<dbReference type="GO" id="GO:0061605">
    <property type="term" value="F:molybdopterin-synthase adenylyltransferase activity"/>
    <property type="evidence" value="ECO:0007669"/>
    <property type="project" value="UniProtKB-EC"/>
</dbReference>
<dbReference type="Pfam" id="PF00899">
    <property type="entry name" value="ThiF"/>
    <property type="match status" value="1"/>
</dbReference>
<organism evidence="2">
    <name type="scientific">hydrothermal vent metagenome</name>
    <dbReference type="NCBI Taxonomy" id="652676"/>
    <lineage>
        <taxon>unclassified sequences</taxon>
        <taxon>metagenomes</taxon>
        <taxon>ecological metagenomes</taxon>
    </lineage>
</organism>
<dbReference type="SUPFAM" id="SSF69572">
    <property type="entry name" value="Activating enzymes of the ubiquitin-like proteins"/>
    <property type="match status" value="1"/>
</dbReference>
<dbReference type="AlphaFoldDB" id="A0A3B0UFW6"/>
<dbReference type="GO" id="GO:0061504">
    <property type="term" value="P:cyclic threonylcarbamoyladenosine biosynthetic process"/>
    <property type="evidence" value="ECO:0007669"/>
    <property type="project" value="TreeGrafter"/>
</dbReference>
<dbReference type="PANTHER" id="PTHR43267:SF3">
    <property type="entry name" value="THIF PROTEIN"/>
    <property type="match status" value="1"/>
</dbReference>
<dbReference type="InterPro" id="IPR000594">
    <property type="entry name" value="ThiF_NAD_FAD-bd"/>
</dbReference>
<dbReference type="InterPro" id="IPR045886">
    <property type="entry name" value="ThiF/MoeB/HesA"/>
</dbReference>
<name>A0A3B0UFW6_9ZZZZ</name>
<keyword evidence="2" id="KW-0808">Transferase</keyword>
<dbReference type="GO" id="GO:0061503">
    <property type="term" value="F:tRNA threonylcarbamoyladenosine dehydratase"/>
    <property type="evidence" value="ECO:0007669"/>
    <property type="project" value="TreeGrafter"/>
</dbReference>
<accession>A0A3B0UFW6</accession>
<sequence length="140" mass="15619">MDFNKEQYFKRQTTLPEIGKKGQELLQNTKVLIIGCGGLGNPVAIYLATSGVGELHLVDFDTVSISNLHRQVFYKIEDVGKAKTKVLANEIKKRTPFTKVTFTNKAIDKDSILDLILKYDIVVDGTDSLPIKYLINDACV</sequence>
<evidence type="ECO:0000313" key="2">
    <source>
        <dbReference type="EMBL" id="VAW27233.1"/>
    </source>
</evidence>
<dbReference type="GO" id="GO:0008641">
    <property type="term" value="F:ubiquitin-like modifier activating enzyme activity"/>
    <property type="evidence" value="ECO:0007669"/>
    <property type="project" value="InterPro"/>
</dbReference>
<keyword evidence="2" id="KW-0548">Nucleotidyltransferase</keyword>
<dbReference type="CDD" id="cd00757">
    <property type="entry name" value="ThiF_MoeB_HesA_family"/>
    <property type="match status" value="1"/>
</dbReference>
<proteinExistence type="predicted"/>
<protein>
    <submittedName>
        <fullName evidence="2">Molybdopterin-synthase adenylyltransferase</fullName>
        <ecNumber evidence="2">2.7.7.80</ecNumber>
    </submittedName>
</protein>
<feature type="domain" description="THIF-type NAD/FAD binding fold" evidence="1">
    <location>
        <begin position="10"/>
        <end position="140"/>
    </location>
</feature>
<feature type="non-terminal residue" evidence="2">
    <location>
        <position position="140"/>
    </location>
</feature>
<reference evidence="2" key="1">
    <citation type="submission" date="2018-06" db="EMBL/GenBank/DDBJ databases">
        <authorList>
            <person name="Zhirakovskaya E."/>
        </authorList>
    </citation>
    <scope>NUCLEOTIDE SEQUENCE</scope>
</reference>
<dbReference type="Gene3D" id="3.40.50.720">
    <property type="entry name" value="NAD(P)-binding Rossmann-like Domain"/>
    <property type="match status" value="1"/>
</dbReference>
<dbReference type="PANTHER" id="PTHR43267">
    <property type="entry name" value="TRNA THREONYLCARBAMOYLADENOSINE DEHYDRATASE"/>
    <property type="match status" value="1"/>
</dbReference>
<gene>
    <name evidence="2" type="ORF">MNBD_BACTEROID04-416</name>
</gene>
<dbReference type="EC" id="2.7.7.80" evidence="2"/>
<evidence type="ECO:0000259" key="1">
    <source>
        <dbReference type="Pfam" id="PF00899"/>
    </source>
</evidence>
<dbReference type="InterPro" id="IPR035985">
    <property type="entry name" value="Ubiquitin-activating_enz"/>
</dbReference>